<comment type="similarity">
    <text evidence="1">Belongs to the peptidase U62 family.</text>
</comment>
<dbReference type="Proteomes" id="UP000018851">
    <property type="component" value="Chromosome"/>
</dbReference>
<accession>W0AFH3</accession>
<dbReference type="HOGENOM" id="CLU_026425_0_0_5"/>
<dbReference type="Gene3D" id="3.30.2290.10">
    <property type="entry name" value="PmbA/TldD superfamily"/>
    <property type="match status" value="1"/>
</dbReference>
<evidence type="ECO:0000256" key="1">
    <source>
        <dbReference type="ARBA" id="ARBA00005836"/>
    </source>
</evidence>
<dbReference type="Pfam" id="PF19289">
    <property type="entry name" value="PmbA_TldD_3rd"/>
    <property type="match status" value="1"/>
</dbReference>
<dbReference type="InterPro" id="IPR045569">
    <property type="entry name" value="Metalloprtase-TldD/E_C"/>
</dbReference>
<evidence type="ECO:0000259" key="3">
    <source>
        <dbReference type="Pfam" id="PF19289"/>
    </source>
</evidence>
<dbReference type="OrthoDB" id="9803618at2"/>
<reference evidence="5 6" key="1">
    <citation type="submission" date="2013-07" db="EMBL/GenBank/DDBJ databases">
        <title>Completed genome of Sphingomonas sanxanigenens NX02.</title>
        <authorList>
            <person name="Ma T."/>
            <person name="Huang H."/>
            <person name="Wu M."/>
            <person name="Li X."/>
            <person name="Li G."/>
        </authorList>
    </citation>
    <scope>NUCLEOTIDE SEQUENCE [LARGE SCALE GENOMIC DNA]</scope>
    <source>
        <strain evidence="5 6">NX02</strain>
    </source>
</reference>
<protein>
    <recommendedName>
        <fullName evidence="7">Modulator protein</fullName>
    </recommendedName>
</protein>
<sequence>MLSVSEAQSRVTDLVSAARRAGADAADALYICDASTDVRIRLGQLEDVGRAEGEEIGLRLFVGRRSASVSSSDLSAAALAALIDQAHAMAREAPEDRYAGLAPEDRLMTGPVDDLDLDDHAEPEPAALRAAALAAEDAARAVSGVTNSEGAGASASRTRIALATSHGFAGAYGTSGYGLSASVLAGTGGGMQRDYAYHSTRHLADLDAPQSIGRLAGERAVRRLDPGKLASAPMPVVFDPRVAPGMIGHLIGAITGSAVSRKTSFLLDALDTQVFDSAITIVDDPHRRRGLRSRAFDGEGLATGARSLIDRGVLTGWLMDSASARQLGLDPTGHAMRGTSGPPGVGTSNVHMLPGSLTPQALIADIKLGVYVTELIGMGVNGVTGDYSRGASGYLIEHGEITGPVAEITIAGNLRDMFRALTPADDLVFRYATNTPTLRIDGMTVAGG</sequence>
<organism evidence="5 6">
    <name type="scientific">Sphingomonas sanxanigenens DSM 19645 = NX02</name>
    <dbReference type="NCBI Taxonomy" id="1123269"/>
    <lineage>
        <taxon>Bacteria</taxon>
        <taxon>Pseudomonadati</taxon>
        <taxon>Pseudomonadota</taxon>
        <taxon>Alphaproteobacteria</taxon>
        <taxon>Sphingomonadales</taxon>
        <taxon>Sphingomonadaceae</taxon>
        <taxon>Sphingomonas</taxon>
    </lineage>
</organism>
<dbReference type="InterPro" id="IPR047657">
    <property type="entry name" value="PmbA"/>
</dbReference>
<keyword evidence="6" id="KW-1185">Reference proteome</keyword>
<dbReference type="InterPro" id="IPR002510">
    <property type="entry name" value="Metalloprtase-TldD/E_N"/>
</dbReference>
<evidence type="ECO:0000313" key="6">
    <source>
        <dbReference type="Proteomes" id="UP000018851"/>
    </source>
</evidence>
<proteinExistence type="inferred from homology"/>
<dbReference type="GO" id="GO:0005829">
    <property type="term" value="C:cytosol"/>
    <property type="evidence" value="ECO:0007669"/>
    <property type="project" value="TreeGrafter"/>
</dbReference>
<feature type="domain" description="Metalloprotease TldD/E N-terminal" evidence="2">
    <location>
        <begin position="35"/>
        <end position="90"/>
    </location>
</feature>
<dbReference type="EMBL" id="CP006644">
    <property type="protein sequence ID" value="AHE56649.1"/>
    <property type="molecule type" value="Genomic_DNA"/>
</dbReference>
<dbReference type="AlphaFoldDB" id="W0AFH3"/>
<dbReference type="GO" id="GO:0008237">
    <property type="term" value="F:metallopeptidase activity"/>
    <property type="evidence" value="ECO:0007669"/>
    <property type="project" value="InterPro"/>
</dbReference>
<dbReference type="KEGG" id="ssan:NX02_25210"/>
<dbReference type="InterPro" id="IPR036059">
    <property type="entry name" value="TldD/PmbA_sf"/>
</dbReference>
<evidence type="ECO:0000259" key="4">
    <source>
        <dbReference type="Pfam" id="PF19290"/>
    </source>
</evidence>
<dbReference type="GO" id="GO:0006508">
    <property type="term" value="P:proteolysis"/>
    <property type="evidence" value="ECO:0007669"/>
    <property type="project" value="InterPro"/>
</dbReference>
<dbReference type="PATRIC" id="fig|1123269.5.peg.4943"/>
<evidence type="ECO:0000259" key="2">
    <source>
        <dbReference type="Pfam" id="PF01523"/>
    </source>
</evidence>
<dbReference type="PANTHER" id="PTHR43421:SF1">
    <property type="entry name" value="METALLOPROTEASE PMBA"/>
    <property type="match status" value="1"/>
</dbReference>
<dbReference type="SUPFAM" id="SSF111283">
    <property type="entry name" value="Putative modulator of DNA gyrase, PmbA/TldD"/>
    <property type="match status" value="1"/>
</dbReference>
<dbReference type="InterPro" id="IPR035068">
    <property type="entry name" value="TldD/PmbA_N"/>
</dbReference>
<dbReference type="InterPro" id="IPR045570">
    <property type="entry name" value="Metalloprtase-TldD/E_cen_dom"/>
</dbReference>
<name>W0AFH3_9SPHN</name>
<dbReference type="Pfam" id="PF19290">
    <property type="entry name" value="PmbA_TldD_2nd"/>
    <property type="match status" value="1"/>
</dbReference>
<feature type="domain" description="Metalloprotease TldD/E C-terminal" evidence="3">
    <location>
        <begin position="233"/>
        <end position="447"/>
    </location>
</feature>
<dbReference type="PANTHER" id="PTHR43421">
    <property type="entry name" value="METALLOPROTEASE PMBA"/>
    <property type="match status" value="1"/>
</dbReference>
<feature type="domain" description="Metalloprotease TldD/E central" evidence="4">
    <location>
        <begin position="121"/>
        <end position="224"/>
    </location>
</feature>
<dbReference type="Pfam" id="PF01523">
    <property type="entry name" value="PmbA_TldD_1st"/>
    <property type="match status" value="1"/>
</dbReference>
<evidence type="ECO:0000313" key="5">
    <source>
        <dbReference type="EMBL" id="AHE56649.1"/>
    </source>
</evidence>
<dbReference type="eggNOG" id="COG0312">
    <property type="taxonomic scope" value="Bacteria"/>
</dbReference>
<gene>
    <name evidence="5" type="ORF">NX02_25210</name>
</gene>
<dbReference type="RefSeq" id="WP_025294751.1">
    <property type="nucleotide sequence ID" value="NZ_CP006644.1"/>
</dbReference>
<evidence type="ECO:0008006" key="7">
    <source>
        <dbReference type="Google" id="ProtNLM"/>
    </source>
</evidence>
<dbReference type="STRING" id="1123269.NX02_25210"/>